<name>A0A1X7JQ19_9BACT</name>
<dbReference type="Proteomes" id="UP000193355">
    <property type="component" value="Unassembled WGS sequence"/>
</dbReference>
<dbReference type="AlphaFoldDB" id="A0A1X7JQ19"/>
<keyword evidence="2" id="KW-1133">Transmembrane helix</keyword>
<evidence type="ECO:0000256" key="2">
    <source>
        <dbReference type="SAM" id="Phobius"/>
    </source>
</evidence>
<accession>A0A1X7JQ19</accession>
<dbReference type="RefSeq" id="WP_085544583.1">
    <property type="nucleotide sequence ID" value="NZ_FXBB01000014.1"/>
</dbReference>
<evidence type="ECO:0000313" key="4">
    <source>
        <dbReference type="Proteomes" id="UP000193355"/>
    </source>
</evidence>
<gene>
    <name evidence="3" type="ORF">SAMN06275492_11437</name>
</gene>
<keyword evidence="2" id="KW-0812">Transmembrane</keyword>
<organism evidence="3 4">
    <name type="scientific">Dethiosulfovibrio salsuginis</name>
    <dbReference type="NCBI Taxonomy" id="561720"/>
    <lineage>
        <taxon>Bacteria</taxon>
        <taxon>Thermotogati</taxon>
        <taxon>Synergistota</taxon>
        <taxon>Synergistia</taxon>
        <taxon>Synergistales</taxon>
        <taxon>Dethiosulfovibrionaceae</taxon>
        <taxon>Dethiosulfovibrio</taxon>
    </lineage>
</organism>
<keyword evidence="4" id="KW-1185">Reference proteome</keyword>
<feature type="compositionally biased region" description="Basic and acidic residues" evidence="1">
    <location>
        <begin position="162"/>
        <end position="171"/>
    </location>
</feature>
<dbReference type="EMBL" id="FXBB01000014">
    <property type="protein sequence ID" value="SMG29782.1"/>
    <property type="molecule type" value="Genomic_DNA"/>
</dbReference>
<dbReference type="OrthoDB" id="4315at2"/>
<evidence type="ECO:0000313" key="3">
    <source>
        <dbReference type="EMBL" id="SMG29782.1"/>
    </source>
</evidence>
<sequence length="208" mass="23305">MESKIRKVQRWLERCVDACKSRSWENALADMECAAAELESARKELWSVVDGTRSQIKAKRRSRTLGASLTATVFVLLFAIPVAMPEPMRQLTQTMAWEDEKALLELVTRDERDLLLSLRKSLSGANRFEIAEGTGETPSPEPLAVASVSRTRSVGPKPARSGQDKDKEVENAARQPIPLDEMVELLEIGQRALRRGEGFIVLEERETN</sequence>
<evidence type="ECO:0000256" key="1">
    <source>
        <dbReference type="SAM" id="MobiDB-lite"/>
    </source>
</evidence>
<proteinExistence type="predicted"/>
<feature type="transmembrane region" description="Helical" evidence="2">
    <location>
        <begin position="65"/>
        <end position="84"/>
    </location>
</feature>
<dbReference type="STRING" id="561720.SAMN06275492_11437"/>
<reference evidence="4" key="1">
    <citation type="submission" date="2017-04" db="EMBL/GenBank/DDBJ databases">
        <authorList>
            <person name="Varghese N."/>
            <person name="Submissions S."/>
        </authorList>
    </citation>
    <scope>NUCLEOTIDE SEQUENCE [LARGE SCALE GENOMIC DNA]</scope>
    <source>
        <strain evidence="4">USBA 82</strain>
    </source>
</reference>
<protein>
    <submittedName>
        <fullName evidence="3">Uncharacterized protein</fullName>
    </submittedName>
</protein>
<feature type="region of interest" description="Disordered" evidence="1">
    <location>
        <begin position="131"/>
        <end position="176"/>
    </location>
</feature>
<keyword evidence="2" id="KW-0472">Membrane</keyword>